<dbReference type="GO" id="GO:0016608">
    <property type="term" value="F:growth hormone-releasing hormone activity"/>
    <property type="evidence" value="ECO:0007669"/>
    <property type="project" value="TreeGrafter"/>
</dbReference>
<dbReference type="RefSeq" id="XP_030068314.1">
    <property type="nucleotide sequence ID" value="XM_030212454.1"/>
</dbReference>
<keyword evidence="8" id="KW-0732">Signal</keyword>
<dbReference type="SMART" id="SM00070">
    <property type="entry name" value="GLUCA"/>
    <property type="match status" value="1"/>
</dbReference>
<dbReference type="PANTHER" id="PTHR11213:SF6">
    <property type="entry name" value="SOMATOLIBERIN"/>
    <property type="match status" value="1"/>
</dbReference>
<evidence type="ECO:0000256" key="7">
    <source>
        <dbReference type="ARBA" id="ARBA00042164"/>
    </source>
</evidence>
<evidence type="ECO:0000313" key="10">
    <source>
        <dbReference type="Proteomes" id="UP000515156"/>
    </source>
</evidence>
<evidence type="ECO:0000256" key="1">
    <source>
        <dbReference type="ARBA" id="ARBA00004613"/>
    </source>
</evidence>
<comment type="similarity">
    <text evidence="2">Belongs to the glucagon family.</text>
</comment>
<evidence type="ECO:0000256" key="2">
    <source>
        <dbReference type="ARBA" id="ARBA00008369"/>
    </source>
</evidence>
<dbReference type="GeneID" id="115476209"/>
<dbReference type="AlphaFoldDB" id="A0A6P7YXX2"/>
<keyword evidence="3" id="KW-0964">Secreted</keyword>
<dbReference type="GO" id="GO:0030252">
    <property type="term" value="P:growth hormone secretion"/>
    <property type="evidence" value="ECO:0007669"/>
    <property type="project" value="TreeGrafter"/>
</dbReference>
<dbReference type="GO" id="GO:0043204">
    <property type="term" value="C:perikaryon"/>
    <property type="evidence" value="ECO:0007669"/>
    <property type="project" value="TreeGrafter"/>
</dbReference>
<feature type="chain" id="PRO_5028234718" description="Somatoliberin" evidence="8">
    <location>
        <begin position="20"/>
        <end position="169"/>
    </location>
</feature>
<dbReference type="GO" id="GO:0005184">
    <property type="term" value="F:neuropeptide hormone activity"/>
    <property type="evidence" value="ECO:0007669"/>
    <property type="project" value="InterPro"/>
</dbReference>
<protein>
    <recommendedName>
        <fullName evidence="5">Somatoliberin</fullName>
    </recommendedName>
    <alternativeName>
        <fullName evidence="7">Growth hormone-releasing factor</fullName>
    </alternativeName>
    <alternativeName>
        <fullName evidence="6">Growth hormone-releasing hormone</fullName>
    </alternativeName>
</protein>
<accession>A0A6P7YXX2</accession>
<comment type="function">
    <text evidence="4">GRF is released by the hypothalamus and acts on the adenohypophyse to stimulate the secretion of growth hormone.</text>
</comment>
<comment type="subcellular location">
    <subcellularLocation>
        <location evidence="1">Secreted</location>
    </subcellularLocation>
</comment>
<dbReference type="OrthoDB" id="9931004at2759"/>
<evidence type="ECO:0000256" key="5">
    <source>
        <dbReference type="ARBA" id="ARBA00040782"/>
    </source>
</evidence>
<dbReference type="InterPro" id="IPR046963">
    <property type="entry name" value="VIP/GHRH-like"/>
</dbReference>
<dbReference type="KEGG" id="muo:115476209"/>
<evidence type="ECO:0000256" key="8">
    <source>
        <dbReference type="SAM" id="SignalP"/>
    </source>
</evidence>
<dbReference type="GO" id="GO:0032880">
    <property type="term" value="P:regulation of protein localization"/>
    <property type="evidence" value="ECO:0007669"/>
    <property type="project" value="TreeGrafter"/>
</dbReference>
<feature type="domain" description="Glucagon / GIP / secretin / VIP family" evidence="9">
    <location>
        <begin position="73"/>
        <end position="95"/>
    </location>
</feature>
<name>A0A6P7YXX2_9AMPH</name>
<reference evidence="11" key="1">
    <citation type="submission" date="2025-08" db="UniProtKB">
        <authorList>
            <consortium name="RefSeq"/>
        </authorList>
    </citation>
    <scope>IDENTIFICATION</scope>
</reference>
<keyword evidence="10" id="KW-1185">Reference proteome</keyword>
<dbReference type="InParanoid" id="A0A6P7YXX2"/>
<dbReference type="CTD" id="2691"/>
<dbReference type="GO" id="GO:0005615">
    <property type="term" value="C:extracellular space"/>
    <property type="evidence" value="ECO:0007669"/>
    <property type="project" value="TreeGrafter"/>
</dbReference>
<evidence type="ECO:0000256" key="3">
    <source>
        <dbReference type="ARBA" id="ARBA00022525"/>
    </source>
</evidence>
<dbReference type="Pfam" id="PF00123">
    <property type="entry name" value="Hormone_2"/>
    <property type="match status" value="1"/>
</dbReference>
<dbReference type="Proteomes" id="UP000515156">
    <property type="component" value="Chromosome 8"/>
</dbReference>
<feature type="signal peptide" evidence="8">
    <location>
        <begin position="1"/>
        <end position="19"/>
    </location>
</feature>
<dbReference type="PROSITE" id="PS00260">
    <property type="entry name" value="GLUCAGON"/>
    <property type="match status" value="1"/>
</dbReference>
<sequence>MLASVICLVFLHLMLCSSGFPLYSEFRYNQLPISGKEVNFQLLERDPLQSPDLSLDEQAGFLTDTAQKRTERHADAIFTNSYRKFLGHISARKFLQTIMGKRLGESNHEKERQGFLSRRQSDSILMDSHYYKQMAIKNVLGAILYNLSNQDLNGEAQEDHSYLAELLKV</sequence>
<evidence type="ECO:0000256" key="6">
    <source>
        <dbReference type="ARBA" id="ARBA00041953"/>
    </source>
</evidence>
<evidence type="ECO:0000259" key="9">
    <source>
        <dbReference type="PROSITE" id="PS00260"/>
    </source>
</evidence>
<dbReference type="GO" id="GO:0007189">
    <property type="term" value="P:adenylate cyclase-activating G protein-coupled receptor signaling pathway"/>
    <property type="evidence" value="ECO:0007669"/>
    <property type="project" value="TreeGrafter"/>
</dbReference>
<evidence type="ECO:0000256" key="4">
    <source>
        <dbReference type="ARBA" id="ARBA00037623"/>
    </source>
</evidence>
<organism evidence="10 11">
    <name type="scientific">Microcaecilia unicolor</name>
    <dbReference type="NCBI Taxonomy" id="1415580"/>
    <lineage>
        <taxon>Eukaryota</taxon>
        <taxon>Metazoa</taxon>
        <taxon>Chordata</taxon>
        <taxon>Craniata</taxon>
        <taxon>Vertebrata</taxon>
        <taxon>Euteleostomi</taxon>
        <taxon>Amphibia</taxon>
        <taxon>Gymnophiona</taxon>
        <taxon>Siphonopidae</taxon>
        <taxon>Microcaecilia</taxon>
    </lineage>
</organism>
<dbReference type="GO" id="GO:0051428">
    <property type="term" value="F:peptide hormone receptor binding"/>
    <property type="evidence" value="ECO:0007669"/>
    <property type="project" value="TreeGrafter"/>
</dbReference>
<gene>
    <name evidence="11" type="primary">GHRH</name>
</gene>
<dbReference type="GO" id="GO:0043195">
    <property type="term" value="C:terminal bouton"/>
    <property type="evidence" value="ECO:0007669"/>
    <property type="project" value="TreeGrafter"/>
</dbReference>
<evidence type="ECO:0000313" key="11">
    <source>
        <dbReference type="RefSeq" id="XP_030068314.1"/>
    </source>
</evidence>
<dbReference type="PANTHER" id="PTHR11213">
    <property type="entry name" value="GLUCAGON-FAMILY NEUROPEPTIDE"/>
    <property type="match status" value="1"/>
</dbReference>
<dbReference type="GO" id="GO:0031770">
    <property type="term" value="F:growth hormone-releasing hormone receptor binding"/>
    <property type="evidence" value="ECO:0007669"/>
    <property type="project" value="TreeGrafter"/>
</dbReference>
<proteinExistence type="inferred from homology"/>
<dbReference type="InterPro" id="IPR000532">
    <property type="entry name" value="Glucagon_GIP_secretin_VIP"/>
</dbReference>